<dbReference type="PANTHER" id="PTHR21301:SF12">
    <property type="match status" value="1"/>
</dbReference>
<protein>
    <submittedName>
        <fullName evidence="1">Uncharacterized protein</fullName>
    </submittedName>
</protein>
<sequence>MQRSERSICVDPTRGQFLLDHQVSSVLSQDPSPGFFPGREYLESRGLRTPSRSTPTAVMTPSVVLTFEKAILKEVAKMKILRSFDNMPSGQHRVIKALSEDSSIMIKPAGKGGAIVVMDTTDYDQECLHQLANEKYYCRLGSDSTDTLRKQIQSMVTIPEAQNWVTKNEAEFLENILPTIPHFYILPKIHKEDIPPPGRPIVSGISSLLEPLSLVTTCNRWSEKTLLFSKTPGMC</sequence>
<accession>A0AAV7M736</accession>
<organism evidence="1 2">
    <name type="scientific">Pleurodeles waltl</name>
    <name type="common">Iberian ribbed newt</name>
    <dbReference type="NCBI Taxonomy" id="8319"/>
    <lineage>
        <taxon>Eukaryota</taxon>
        <taxon>Metazoa</taxon>
        <taxon>Chordata</taxon>
        <taxon>Craniata</taxon>
        <taxon>Vertebrata</taxon>
        <taxon>Euteleostomi</taxon>
        <taxon>Amphibia</taxon>
        <taxon>Batrachia</taxon>
        <taxon>Caudata</taxon>
        <taxon>Salamandroidea</taxon>
        <taxon>Salamandridae</taxon>
        <taxon>Pleurodelinae</taxon>
        <taxon>Pleurodeles</taxon>
    </lineage>
</organism>
<evidence type="ECO:0000313" key="1">
    <source>
        <dbReference type="EMBL" id="KAJ1098359.1"/>
    </source>
</evidence>
<reference evidence="1" key="1">
    <citation type="journal article" date="2022" name="bioRxiv">
        <title>Sequencing and chromosome-scale assembly of the giantPleurodeles waltlgenome.</title>
        <authorList>
            <person name="Brown T."/>
            <person name="Elewa A."/>
            <person name="Iarovenko S."/>
            <person name="Subramanian E."/>
            <person name="Araus A.J."/>
            <person name="Petzold A."/>
            <person name="Susuki M."/>
            <person name="Suzuki K.-i.T."/>
            <person name="Hayashi T."/>
            <person name="Toyoda A."/>
            <person name="Oliveira C."/>
            <person name="Osipova E."/>
            <person name="Leigh N.D."/>
            <person name="Simon A."/>
            <person name="Yun M.H."/>
        </authorList>
    </citation>
    <scope>NUCLEOTIDE SEQUENCE</scope>
    <source>
        <strain evidence="1">20211129_DDA</strain>
        <tissue evidence="1">Liver</tissue>
    </source>
</reference>
<name>A0AAV7M736_PLEWA</name>
<proteinExistence type="predicted"/>
<dbReference type="AlphaFoldDB" id="A0AAV7M736"/>
<dbReference type="EMBL" id="JANPWB010000014">
    <property type="protein sequence ID" value="KAJ1098359.1"/>
    <property type="molecule type" value="Genomic_DNA"/>
</dbReference>
<comment type="caution">
    <text evidence="1">The sequence shown here is derived from an EMBL/GenBank/DDBJ whole genome shotgun (WGS) entry which is preliminary data.</text>
</comment>
<keyword evidence="2" id="KW-1185">Reference proteome</keyword>
<evidence type="ECO:0000313" key="2">
    <source>
        <dbReference type="Proteomes" id="UP001066276"/>
    </source>
</evidence>
<gene>
    <name evidence="1" type="ORF">NDU88_003472</name>
</gene>
<dbReference type="PANTHER" id="PTHR21301">
    <property type="entry name" value="REVERSE TRANSCRIPTASE"/>
    <property type="match status" value="1"/>
</dbReference>
<dbReference type="Proteomes" id="UP001066276">
    <property type="component" value="Chromosome 10"/>
</dbReference>